<comment type="caution">
    <text evidence="2">The sequence shown here is derived from an EMBL/GenBank/DDBJ whole genome shotgun (WGS) entry which is preliminary data.</text>
</comment>
<name>A0A1G4B9I0_9PEZI</name>
<dbReference type="RefSeq" id="XP_022475210.1">
    <property type="nucleotide sequence ID" value="XM_022618366.1"/>
</dbReference>
<accession>A0A1G4B9I0</accession>
<reference evidence="2 3" key="1">
    <citation type="submission" date="2016-09" db="EMBL/GenBank/DDBJ databases">
        <authorList>
            <person name="Capua I."/>
            <person name="De Benedictis P."/>
            <person name="Joannis T."/>
            <person name="Lombin L.H."/>
            <person name="Cattoli G."/>
        </authorList>
    </citation>
    <scope>NUCLEOTIDE SEQUENCE [LARGE SCALE GENOMIC DNA]</scope>
    <source>
        <strain evidence="2 3">IMI 309357</strain>
    </source>
</reference>
<sequence length="100" mass="11071">MASYLAGVAGGSCRSFALELCLLVGCSRLLLLFDWSPLRFFPKAINLNHRRGPGPAPVSLPQLSLLPSQTRQRFDVEPRRAHTDDTWPSESQSTSLYTVP</sequence>
<feature type="compositionally biased region" description="Polar residues" evidence="1">
    <location>
        <begin position="86"/>
        <end position="100"/>
    </location>
</feature>
<evidence type="ECO:0000313" key="2">
    <source>
        <dbReference type="EMBL" id="OHE98058.1"/>
    </source>
</evidence>
<evidence type="ECO:0000256" key="1">
    <source>
        <dbReference type="SAM" id="MobiDB-lite"/>
    </source>
</evidence>
<dbReference type="EMBL" id="MJBS01000051">
    <property type="protein sequence ID" value="OHE98058.1"/>
    <property type="molecule type" value="Genomic_DNA"/>
</dbReference>
<dbReference type="GeneID" id="34559876"/>
<gene>
    <name evidence="2" type="ORF">CORC01_06727</name>
</gene>
<feature type="compositionally biased region" description="Basic and acidic residues" evidence="1">
    <location>
        <begin position="72"/>
        <end position="85"/>
    </location>
</feature>
<feature type="region of interest" description="Disordered" evidence="1">
    <location>
        <begin position="71"/>
        <end position="100"/>
    </location>
</feature>
<dbReference type="Proteomes" id="UP000176998">
    <property type="component" value="Unassembled WGS sequence"/>
</dbReference>
<proteinExistence type="predicted"/>
<protein>
    <submittedName>
        <fullName evidence="2">Uncharacterized protein</fullName>
    </submittedName>
</protein>
<dbReference type="AlphaFoldDB" id="A0A1G4B9I0"/>
<evidence type="ECO:0000313" key="3">
    <source>
        <dbReference type="Proteomes" id="UP000176998"/>
    </source>
</evidence>
<organism evidence="2 3">
    <name type="scientific">Colletotrichum orchidophilum</name>
    <dbReference type="NCBI Taxonomy" id="1209926"/>
    <lineage>
        <taxon>Eukaryota</taxon>
        <taxon>Fungi</taxon>
        <taxon>Dikarya</taxon>
        <taxon>Ascomycota</taxon>
        <taxon>Pezizomycotina</taxon>
        <taxon>Sordariomycetes</taxon>
        <taxon>Hypocreomycetidae</taxon>
        <taxon>Glomerellales</taxon>
        <taxon>Glomerellaceae</taxon>
        <taxon>Colletotrichum</taxon>
    </lineage>
</organism>
<keyword evidence="3" id="KW-1185">Reference proteome</keyword>